<reference evidence="4" key="1">
    <citation type="submission" date="2017-11" db="EMBL/GenBank/DDBJ databases">
        <authorList>
            <person name="Watanabe M."/>
            <person name="Kojima H."/>
        </authorList>
    </citation>
    <scope>NUCLEOTIDE SEQUENCE [LARGE SCALE GENOMIC DNA]</scope>
    <source>
        <strain evidence="4">Tokyo 01</strain>
    </source>
</reference>
<dbReference type="SUPFAM" id="SSF109998">
    <property type="entry name" value="Triger factor/SurA peptide-binding domain-like"/>
    <property type="match status" value="1"/>
</dbReference>
<feature type="chain" id="PRO_5019273628" description="PpiC domain-containing protein" evidence="2">
    <location>
        <begin position="19"/>
        <end position="222"/>
    </location>
</feature>
<dbReference type="PROSITE" id="PS51257">
    <property type="entry name" value="PROKAR_LIPOPROTEIN"/>
    <property type="match status" value="1"/>
</dbReference>
<comment type="caution">
    <text evidence="3">The sequence shown here is derived from an EMBL/GenBank/DDBJ whole genome shotgun (WGS) entry which is preliminary data.</text>
</comment>
<protein>
    <recommendedName>
        <fullName evidence="5">PpiC domain-containing protein</fullName>
    </recommendedName>
</protein>
<evidence type="ECO:0000256" key="1">
    <source>
        <dbReference type="ARBA" id="ARBA00022729"/>
    </source>
</evidence>
<dbReference type="AlphaFoldDB" id="A0A401G4H7"/>
<evidence type="ECO:0000256" key="2">
    <source>
        <dbReference type="SAM" id="SignalP"/>
    </source>
</evidence>
<dbReference type="EMBL" id="BEXT01000001">
    <property type="protein sequence ID" value="GBC64120.1"/>
    <property type="molecule type" value="Genomic_DNA"/>
</dbReference>
<proteinExistence type="predicted"/>
<evidence type="ECO:0000313" key="3">
    <source>
        <dbReference type="EMBL" id="GBC64120.1"/>
    </source>
</evidence>
<dbReference type="PANTHER" id="PTHR47637">
    <property type="entry name" value="CHAPERONE SURA"/>
    <property type="match status" value="1"/>
</dbReference>
<feature type="signal peptide" evidence="2">
    <location>
        <begin position="1"/>
        <end position="18"/>
    </location>
</feature>
<keyword evidence="4" id="KW-1185">Reference proteome</keyword>
<dbReference type="Proteomes" id="UP000288096">
    <property type="component" value="Unassembled WGS sequence"/>
</dbReference>
<accession>A0A401G4H7</accession>
<dbReference type="PANTHER" id="PTHR47637:SF1">
    <property type="entry name" value="CHAPERONE SURA"/>
    <property type="match status" value="1"/>
</dbReference>
<gene>
    <name evidence="3" type="ORF">DENIS_5137</name>
</gene>
<evidence type="ECO:0000313" key="4">
    <source>
        <dbReference type="Proteomes" id="UP000288096"/>
    </source>
</evidence>
<sequence>MKLISAIWILLLVLTGCARPEAESAPDFLIRVGSSIMTPAEFDRAFEVCKTSYDYEQLDAPEALKAAKLRFLREMIEQLTLTERARELQLTISDAELGTAVKEMQSGYPEGEFKKSLLESALSYRAWRDGLRTRMLMEKVVRKDLAETLPLSPQEIEAFRVAQKTGKKTKDRAAAEAPDDPVVEAHLRREKTEASYPGWVETLRKRYTVQINRERLEELLNS</sequence>
<evidence type="ECO:0008006" key="5">
    <source>
        <dbReference type="Google" id="ProtNLM"/>
    </source>
</evidence>
<keyword evidence="1 2" id="KW-0732">Signal</keyword>
<organism evidence="3 4">
    <name type="scientific">Desulfonema ishimotonii</name>
    <dbReference type="NCBI Taxonomy" id="45657"/>
    <lineage>
        <taxon>Bacteria</taxon>
        <taxon>Pseudomonadati</taxon>
        <taxon>Thermodesulfobacteriota</taxon>
        <taxon>Desulfobacteria</taxon>
        <taxon>Desulfobacterales</taxon>
        <taxon>Desulfococcaceae</taxon>
        <taxon>Desulfonema</taxon>
    </lineage>
</organism>
<dbReference type="RefSeq" id="WP_124331121.1">
    <property type="nucleotide sequence ID" value="NZ_BEXT01000001.1"/>
</dbReference>
<dbReference type="InterPro" id="IPR050280">
    <property type="entry name" value="OMP_Chaperone_SurA"/>
</dbReference>
<dbReference type="OrthoDB" id="5454722at2"/>
<dbReference type="InterPro" id="IPR027304">
    <property type="entry name" value="Trigger_fact/SurA_dom_sf"/>
</dbReference>
<dbReference type="Gene3D" id="1.10.4030.10">
    <property type="entry name" value="Porin chaperone SurA, peptide-binding domain"/>
    <property type="match status" value="1"/>
</dbReference>
<name>A0A401G4H7_9BACT</name>
<dbReference type="Pfam" id="PF13624">
    <property type="entry name" value="SurA_N_3"/>
    <property type="match status" value="1"/>
</dbReference>
<reference evidence="4" key="2">
    <citation type="submission" date="2019-01" db="EMBL/GenBank/DDBJ databases">
        <title>Genome sequence of Desulfonema ishimotonii strain Tokyo 01.</title>
        <authorList>
            <person name="Fukui M."/>
        </authorList>
    </citation>
    <scope>NUCLEOTIDE SEQUENCE [LARGE SCALE GENOMIC DNA]</scope>
    <source>
        <strain evidence="4">Tokyo 01</strain>
    </source>
</reference>